<feature type="compositionally biased region" description="Low complexity" evidence="8">
    <location>
        <begin position="1191"/>
        <end position="1200"/>
    </location>
</feature>
<organism evidence="10 11">
    <name type="scientific">Pleodorina starrii</name>
    <dbReference type="NCBI Taxonomy" id="330485"/>
    <lineage>
        <taxon>Eukaryota</taxon>
        <taxon>Viridiplantae</taxon>
        <taxon>Chlorophyta</taxon>
        <taxon>core chlorophytes</taxon>
        <taxon>Chlorophyceae</taxon>
        <taxon>CS clade</taxon>
        <taxon>Chlamydomonadales</taxon>
        <taxon>Volvocaceae</taxon>
        <taxon>Pleodorina</taxon>
    </lineage>
</organism>
<feature type="compositionally biased region" description="Gly residues" evidence="8">
    <location>
        <begin position="1210"/>
        <end position="1221"/>
    </location>
</feature>
<dbReference type="GO" id="GO:0035556">
    <property type="term" value="P:intracellular signal transduction"/>
    <property type="evidence" value="ECO:0007669"/>
    <property type="project" value="InterPro"/>
</dbReference>
<feature type="compositionally biased region" description="Low complexity" evidence="8">
    <location>
        <begin position="1007"/>
        <end position="1021"/>
    </location>
</feature>
<feature type="region of interest" description="Disordered" evidence="8">
    <location>
        <begin position="1895"/>
        <end position="1943"/>
    </location>
</feature>
<comment type="subcellular location">
    <subcellularLocation>
        <location evidence="1">Membrane</location>
    </subcellularLocation>
</comment>
<evidence type="ECO:0000256" key="1">
    <source>
        <dbReference type="ARBA" id="ARBA00004370"/>
    </source>
</evidence>
<evidence type="ECO:0000256" key="2">
    <source>
        <dbReference type="ARBA" id="ARBA00022692"/>
    </source>
</evidence>
<evidence type="ECO:0000256" key="8">
    <source>
        <dbReference type="SAM" id="MobiDB-lite"/>
    </source>
</evidence>
<dbReference type="GO" id="GO:0004383">
    <property type="term" value="F:guanylate cyclase activity"/>
    <property type="evidence" value="ECO:0007669"/>
    <property type="project" value="TreeGrafter"/>
</dbReference>
<evidence type="ECO:0000256" key="5">
    <source>
        <dbReference type="ARBA" id="ARBA00023136"/>
    </source>
</evidence>
<dbReference type="PANTHER" id="PTHR11920">
    <property type="entry name" value="GUANYLYL CYCLASE"/>
    <property type="match status" value="1"/>
</dbReference>
<keyword evidence="5" id="KW-0472">Membrane</keyword>
<reference evidence="10 11" key="1">
    <citation type="journal article" date="2023" name="Commun. Biol.">
        <title>Reorganization of the ancestral sex-determining regions during the evolution of trioecy in Pleodorina starrii.</title>
        <authorList>
            <person name="Takahashi K."/>
            <person name="Suzuki S."/>
            <person name="Kawai-Toyooka H."/>
            <person name="Yamamoto K."/>
            <person name="Hamaji T."/>
            <person name="Ootsuki R."/>
            <person name="Yamaguchi H."/>
            <person name="Kawachi M."/>
            <person name="Higashiyama T."/>
            <person name="Nozaki H."/>
        </authorList>
    </citation>
    <scope>NUCLEOTIDE SEQUENCE [LARGE SCALE GENOMIC DNA]</scope>
    <source>
        <strain evidence="10 11">NIES-4479</strain>
    </source>
</reference>
<dbReference type="InterPro" id="IPR018297">
    <property type="entry name" value="A/G_cyclase_CS"/>
</dbReference>
<feature type="region of interest" description="Disordered" evidence="8">
    <location>
        <begin position="990"/>
        <end position="1023"/>
    </location>
</feature>
<dbReference type="PROSITE" id="PS50125">
    <property type="entry name" value="GUANYLATE_CYCLASE_2"/>
    <property type="match status" value="1"/>
</dbReference>
<dbReference type="GO" id="GO:0005886">
    <property type="term" value="C:plasma membrane"/>
    <property type="evidence" value="ECO:0007669"/>
    <property type="project" value="TreeGrafter"/>
</dbReference>
<keyword evidence="2" id="KW-0812">Transmembrane</keyword>
<accession>A0A9W6BPS4</accession>
<feature type="compositionally biased region" description="Pro residues" evidence="8">
    <location>
        <begin position="1236"/>
        <end position="1251"/>
    </location>
</feature>
<feature type="region of interest" description="Disordered" evidence="8">
    <location>
        <begin position="527"/>
        <end position="567"/>
    </location>
</feature>
<keyword evidence="11" id="KW-1185">Reference proteome</keyword>
<feature type="compositionally biased region" description="Low complexity" evidence="8">
    <location>
        <begin position="718"/>
        <end position="728"/>
    </location>
</feature>
<dbReference type="Gene3D" id="3.30.70.1230">
    <property type="entry name" value="Nucleotide cyclase"/>
    <property type="match status" value="1"/>
</dbReference>
<feature type="compositionally biased region" description="Low complexity" evidence="8">
    <location>
        <begin position="1323"/>
        <end position="1339"/>
    </location>
</feature>
<feature type="compositionally biased region" description="Gly residues" evidence="8">
    <location>
        <begin position="527"/>
        <end position="540"/>
    </location>
</feature>
<comment type="similarity">
    <text evidence="7">Belongs to the adenylyl cyclase class-4/guanylyl cyclase family.</text>
</comment>
<dbReference type="GO" id="GO:0004016">
    <property type="term" value="F:adenylate cyclase activity"/>
    <property type="evidence" value="ECO:0007669"/>
    <property type="project" value="TreeGrafter"/>
</dbReference>
<dbReference type="SMART" id="SM00044">
    <property type="entry name" value="CYCc"/>
    <property type="match status" value="1"/>
</dbReference>
<feature type="region of interest" description="Disordered" evidence="8">
    <location>
        <begin position="807"/>
        <end position="879"/>
    </location>
</feature>
<sequence length="1943" mass="193560">MGNCFAAPKRRCRCGSLDARSAVDQSNGTPESSAQGCRHGVDSATAPAVNSDGNVQALWASDSLGVLNHSQVVALIRDVNSPVAVLCVDSVEPRQPISAGDNDNAGAVRDGSLSCLLMSDTNNNKIGGTCFVHPVSTDGAGGNGELALSVSSEHGTVSLRCIITNGAAMQELNLHSQQDVLHFLADSFSRDGGLRTLFYDLVMRLLSGRLTSVKHFVPGDFGRNRYFLSMRVSPFAYRAGGSARATARPVAGEMGACDARTDGDGAAAGGGGAHDVGGGVGGGALPAMILELDVPYEGKELAARLQRDYMIISNIPSIVTMFDMDGRVLHQNQASMAFMGNLAGRQQRAPAAAAAAATGGGGGGDDAGDGGGAADLADADVLRMLFALEPAKGDEALRAVANGEEWQGVVLMPRFPFAADAPAAGAAAAPAVPAAASAAATPDLQAPRVRAFSSLSAPGSPPPQPSPIALPHWLPGGRRDADAAAATAVAVAADAMRDSTGVKPRRRGLEPGAGAPVRAAALANGGAGGGGGGGSTGAGGRPAASADGGGGCGLPSRGPEASAELSRMAGSRAADATCRAGLEFGGSAAVVVAASRSIPGVDVGADVDGTSCSTPTSAGGVRMPLAAAATGDGGSSAHLPQAVTARPMPLLQPLQLQCRHASSLCASASLGVAGAADGAAGASVTHGSSRLPLDTVSRAAWPSPNTSSVAPGDLGQQGARRGSSSLTSGGSGSGGDGGAGGGAGGGWLQEGPPVLALAGIGFDWGVDAVIDPLGLTVDTSGGAPADAAGSAASHLDTTFSIDLDHNRPQQQQQQQLPPLPLPPQQQQQQSAQEPQDRRPPPQSPHHQQQHQHQQPRRQQQRQQPHRPRMMLPHSETGNGVITPTAFLSTLESTIRSISFDGVSTGGVSSGSLVGVNCASARAQGSETATGGGGGFAAAANGGSGDGGDAAGSPGIHLCRRRRRRRGSHLSVGSTAAAVVGVAAALAPSDAATSGASGGSLPSQPSDGGTQPGPVTQPVVVGGASGDGLLTSTTIAAGSSAFGSSESSAFASSAGRGGAAAVGPAVASITAADFAAAGGAASSRPPVRPAAAAVACDVAVAGGGGGGGGATPATPAAAAEEEDGGELSLGLPADCGGCCLGPPAEPVAAPRPSAGSLSFGIGIQDIAAAMGGDFFAALPGGPTASGAPGEEALPCPLGQQPQPLPAPARECGGGGGGGGGGDDAATITAAAHRCRPRPPPLPMPPASPPQLPSLPSSPVMSPLLPTAPLGSAGLSGTAPPPACPLVASDAAPHRRVAQLRSVGPASLPTRPQLAHQAPLHAHPRSSAAAAAVRSVPRVPSLPRPRRSPFSTAVLFPPGPGSGSSAPAPRFSSHGGRASTAAAAPITAHRSQAELRISTALARATASSSADGWSLGSAAAAAACLHSRRRRALMGLLGSTVAGPGPMVGAARSTLVSTPDLAHLLDSMAEAGRSRRGGTGDGGERSGAGGGLESMAAAAAGGAASAASAATAVPVVPRNGGGGAGGGGGGAGGQLRWHQVLVRLCVEPQSDRKVVLVVQTDVTSQVCAESALVDALEAQHRLLADILPNHVVAHMMRRRWRELELEGLQEGLQEGMEGLQEQEQQLLMLMRSGEQTVQSGLTSPRHRISDVAALATSHDCITVLFADIKGFTEMSKEVPPAVVMTFLNDLYTRFDSLTDVYGVYKVETIGDCYMVAGGLVARDGDGYGRAVRGQGDTDPLHAMRVVAFARAMLEEAAKVALPNTGEPVQLRIGVHSGPATSGVVGQKMPRFCLFGDTINTASRMESTGRPGAIHVSCATRRLLPPEEDEQLWAPTGGVEVKGKGCMDTFFWSPHSAGARRQRSRCQRRAMLLATLGSLYTHTSTAAREWAREGTMTTTTTTMPAGGVAAGSERGDPRVAGPASGGRHGLANFDIPVRPTASYSSG</sequence>
<feature type="compositionally biased region" description="Pro residues" evidence="8">
    <location>
        <begin position="459"/>
        <end position="468"/>
    </location>
</feature>
<dbReference type="GO" id="GO:0001653">
    <property type="term" value="F:peptide receptor activity"/>
    <property type="evidence" value="ECO:0007669"/>
    <property type="project" value="TreeGrafter"/>
</dbReference>
<evidence type="ECO:0000256" key="6">
    <source>
        <dbReference type="ARBA" id="ARBA00023239"/>
    </source>
</evidence>
<dbReference type="InterPro" id="IPR050401">
    <property type="entry name" value="Cyclic_nucleotide_synthase"/>
</dbReference>
<dbReference type="PANTHER" id="PTHR11920:SF335">
    <property type="entry name" value="GUANYLATE CYCLASE"/>
    <property type="match status" value="1"/>
</dbReference>
<dbReference type="GO" id="GO:0000166">
    <property type="term" value="F:nucleotide binding"/>
    <property type="evidence" value="ECO:0007669"/>
    <property type="project" value="UniProtKB-KW"/>
</dbReference>
<name>A0A9W6BPS4_9CHLO</name>
<proteinExistence type="inferred from homology"/>
<protein>
    <recommendedName>
        <fullName evidence="9">Guanylate cyclase domain-containing protein</fullName>
    </recommendedName>
</protein>
<evidence type="ECO:0000256" key="3">
    <source>
        <dbReference type="ARBA" id="ARBA00022741"/>
    </source>
</evidence>
<keyword evidence="6 7" id="KW-0456">Lyase</keyword>
<dbReference type="InterPro" id="IPR029787">
    <property type="entry name" value="Nucleotide_cyclase"/>
</dbReference>
<dbReference type="CDD" id="cd07302">
    <property type="entry name" value="CHD"/>
    <property type="match status" value="1"/>
</dbReference>
<feature type="region of interest" description="Disordered" evidence="8">
    <location>
        <begin position="1468"/>
        <end position="1488"/>
    </location>
</feature>
<dbReference type="PROSITE" id="PS00452">
    <property type="entry name" value="GUANYLATE_CYCLASE_1"/>
    <property type="match status" value="1"/>
</dbReference>
<feature type="region of interest" description="Disordered" evidence="8">
    <location>
        <begin position="697"/>
        <end position="747"/>
    </location>
</feature>
<feature type="compositionally biased region" description="Low complexity" evidence="8">
    <location>
        <begin position="1252"/>
        <end position="1261"/>
    </location>
</feature>
<evidence type="ECO:0000256" key="7">
    <source>
        <dbReference type="RuleBase" id="RU000405"/>
    </source>
</evidence>
<feature type="compositionally biased region" description="Basic residues" evidence="8">
    <location>
        <begin position="847"/>
        <end position="868"/>
    </location>
</feature>
<feature type="domain" description="Guanylate cyclase" evidence="9">
    <location>
        <begin position="1660"/>
        <end position="1803"/>
    </location>
</feature>
<evidence type="ECO:0000259" key="9">
    <source>
        <dbReference type="PROSITE" id="PS50125"/>
    </source>
</evidence>
<feature type="region of interest" description="Disordered" evidence="8">
    <location>
        <begin position="1304"/>
        <end position="1384"/>
    </location>
</feature>
<dbReference type="GO" id="GO:0007168">
    <property type="term" value="P:receptor guanylyl cyclase signaling pathway"/>
    <property type="evidence" value="ECO:0007669"/>
    <property type="project" value="TreeGrafter"/>
</dbReference>
<dbReference type="InterPro" id="IPR001054">
    <property type="entry name" value="A/G_cyclase"/>
</dbReference>
<gene>
    <name evidence="10" type="primary">PLESTBF000501</name>
    <name evidence="10" type="ORF">PLESTB_001020100</name>
</gene>
<dbReference type="Proteomes" id="UP001165080">
    <property type="component" value="Unassembled WGS sequence"/>
</dbReference>
<dbReference type="Pfam" id="PF00211">
    <property type="entry name" value="Guanylate_cyc"/>
    <property type="match status" value="1"/>
</dbReference>
<feature type="region of interest" description="Disordered" evidence="8">
    <location>
        <begin position="494"/>
        <end position="514"/>
    </location>
</feature>
<evidence type="ECO:0000256" key="4">
    <source>
        <dbReference type="ARBA" id="ARBA00022989"/>
    </source>
</evidence>
<feature type="compositionally biased region" description="Low complexity" evidence="8">
    <location>
        <begin position="1361"/>
        <end position="1384"/>
    </location>
</feature>
<feature type="region of interest" description="Disordered" evidence="8">
    <location>
        <begin position="21"/>
        <end position="40"/>
    </location>
</feature>
<feature type="compositionally biased region" description="Gly residues" evidence="8">
    <location>
        <begin position="729"/>
        <end position="747"/>
    </location>
</feature>
<dbReference type="EMBL" id="BRXU01000013">
    <property type="protein sequence ID" value="GLC55735.1"/>
    <property type="molecule type" value="Genomic_DNA"/>
</dbReference>
<keyword evidence="3" id="KW-0547">Nucleotide-binding</keyword>
<evidence type="ECO:0000313" key="11">
    <source>
        <dbReference type="Proteomes" id="UP001165080"/>
    </source>
</evidence>
<comment type="caution">
    <text evidence="10">The sequence shown here is derived from an EMBL/GenBank/DDBJ whole genome shotgun (WGS) entry which is preliminary data.</text>
</comment>
<evidence type="ECO:0000313" key="10">
    <source>
        <dbReference type="EMBL" id="GLC55735.1"/>
    </source>
</evidence>
<feature type="compositionally biased region" description="Polar residues" evidence="8">
    <location>
        <begin position="23"/>
        <end position="35"/>
    </location>
</feature>
<feature type="region of interest" description="Disordered" evidence="8">
    <location>
        <begin position="453"/>
        <end position="481"/>
    </location>
</feature>
<dbReference type="SUPFAM" id="SSF55073">
    <property type="entry name" value="Nucleotide cyclase"/>
    <property type="match status" value="1"/>
</dbReference>
<feature type="compositionally biased region" description="Gly residues" evidence="8">
    <location>
        <begin position="1475"/>
        <end position="1488"/>
    </location>
</feature>
<feature type="region of interest" description="Disordered" evidence="8">
    <location>
        <begin position="1180"/>
        <end position="1261"/>
    </location>
</feature>
<keyword evidence="4" id="KW-1133">Transmembrane helix</keyword>